<dbReference type="SUPFAM" id="SSF51735">
    <property type="entry name" value="NAD(P)-binding Rossmann-fold domains"/>
    <property type="match status" value="1"/>
</dbReference>
<dbReference type="GO" id="GO:0051287">
    <property type="term" value="F:NAD binding"/>
    <property type="evidence" value="ECO:0007669"/>
    <property type="project" value="InterPro"/>
</dbReference>
<proteinExistence type="inferred from homology"/>
<dbReference type="Pfam" id="PF21408">
    <property type="entry name" value="MTR4-like_stalk"/>
    <property type="match status" value="1"/>
</dbReference>
<dbReference type="PROSITE" id="PS51194">
    <property type="entry name" value="HELICASE_CTER"/>
    <property type="match status" value="1"/>
</dbReference>
<feature type="domain" description="Helicase ATP-binding" evidence="18">
    <location>
        <begin position="159"/>
        <end position="315"/>
    </location>
</feature>
<evidence type="ECO:0000313" key="21">
    <source>
        <dbReference type="Proteomes" id="UP000738325"/>
    </source>
</evidence>
<evidence type="ECO:0000256" key="3">
    <source>
        <dbReference type="ARBA" id="ARBA00007406"/>
    </source>
</evidence>
<dbReference type="Pfam" id="PF13234">
    <property type="entry name" value="MTR4_beta-barrel"/>
    <property type="match status" value="1"/>
</dbReference>
<dbReference type="InterPro" id="IPR012961">
    <property type="entry name" value="Ski2/MTR4_C"/>
</dbReference>
<dbReference type="Pfam" id="PF00270">
    <property type="entry name" value="DEAD"/>
    <property type="match status" value="1"/>
</dbReference>
<evidence type="ECO:0000256" key="16">
    <source>
        <dbReference type="RuleBase" id="RU000397"/>
    </source>
</evidence>
<feature type="region of interest" description="Disordered" evidence="17">
    <location>
        <begin position="23"/>
        <end position="86"/>
    </location>
</feature>
<evidence type="ECO:0000256" key="1">
    <source>
        <dbReference type="ARBA" id="ARBA00004123"/>
    </source>
</evidence>
<accession>A0A9P6RXH2</accession>
<dbReference type="PRINTS" id="PR00078">
    <property type="entry name" value="G3PDHDRGNASE"/>
</dbReference>
<dbReference type="FunFam" id="3.40.50.720:FF:000266">
    <property type="entry name" value="Glyceraldehyde-3-phosphate dehydrogenase"/>
    <property type="match status" value="1"/>
</dbReference>
<evidence type="ECO:0000256" key="13">
    <source>
        <dbReference type="ARBA" id="ARBA00023027"/>
    </source>
</evidence>
<dbReference type="CDD" id="cd18126">
    <property type="entry name" value="GAPDH_I_C"/>
    <property type="match status" value="1"/>
</dbReference>
<dbReference type="GO" id="GO:0005524">
    <property type="term" value="F:ATP binding"/>
    <property type="evidence" value="ECO:0007669"/>
    <property type="project" value="UniProtKB-KW"/>
</dbReference>
<dbReference type="GO" id="GO:0005634">
    <property type="term" value="C:nucleus"/>
    <property type="evidence" value="ECO:0007669"/>
    <property type="project" value="UniProtKB-SubCell"/>
</dbReference>
<dbReference type="GO" id="GO:0016787">
    <property type="term" value="F:hydrolase activity"/>
    <property type="evidence" value="ECO:0007669"/>
    <property type="project" value="UniProtKB-KW"/>
</dbReference>
<evidence type="ECO:0000256" key="12">
    <source>
        <dbReference type="ARBA" id="ARBA00023002"/>
    </source>
</evidence>
<comment type="caution">
    <text evidence="20">The sequence shown here is derived from an EMBL/GenBank/DDBJ whole genome shotgun (WGS) entry which is preliminary data.</text>
</comment>
<dbReference type="Pfam" id="PF08148">
    <property type="entry name" value="DSHCT"/>
    <property type="match status" value="1"/>
</dbReference>
<dbReference type="InterPro" id="IPR006424">
    <property type="entry name" value="Glyceraldehyde-3-P_DH_1"/>
</dbReference>
<dbReference type="CDD" id="cd18795">
    <property type="entry name" value="SF2_C_Ski2"/>
    <property type="match status" value="1"/>
</dbReference>
<feature type="compositionally biased region" description="Basic and acidic residues" evidence="17">
    <location>
        <begin position="38"/>
        <end position="49"/>
    </location>
</feature>
<keyword evidence="9" id="KW-0378">Hydrolase</keyword>
<comment type="pathway">
    <text evidence="2">Carbohydrate degradation; glycolysis; pyruvate from D-glyceraldehyde 3-phosphate: step 1/5.</text>
</comment>
<dbReference type="SUPFAM" id="SSF55347">
    <property type="entry name" value="Glyceraldehyde-3-phosphate dehydrogenase-like, C-terminal domain"/>
    <property type="match status" value="1"/>
</dbReference>
<evidence type="ECO:0000256" key="14">
    <source>
        <dbReference type="ARBA" id="ARBA00023152"/>
    </source>
</evidence>
<evidence type="ECO:0000256" key="6">
    <source>
        <dbReference type="ARBA" id="ARBA00013119"/>
    </source>
</evidence>
<dbReference type="FunFam" id="3.40.50.300:FF:000083">
    <property type="entry name" value="ATP-dependent RNA helicase DOB1"/>
    <property type="match status" value="1"/>
</dbReference>
<dbReference type="PANTHER" id="PTHR12131">
    <property type="entry name" value="ATP-DEPENDENT RNA AND DNA HELICASE"/>
    <property type="match status" value="1"/>
</dbReference>
<keyword evidence="14" id="KW-0324">Glycolysis</keyword>
<dbReference type="Pfam" id="PF00044">
    <property type="entry name" value="Gp_dh_N"/>
    <property type="match status" value="1"/>
</dbReference>
<dbReference type="FunFam" id="1.10.3380.30:FF:000002">
    <property type="entry name" value="superkiller viralicidic activity 2-like 2"/>
    <property type="match status" value="1"/>
</dbReference>
<dbReference type="Gene3D" id="3.40.50.720">
    <property type="entry name" value="NAD(P)-binding Rossmann-like Domain"/>
    <property type="match status" value="1"/>
</dbReference>
<dbReference type="InterPro" id="IPR050699">
    <property type="entry name" value="RNA-DNA_Helicase"/>
</dbReference>
<keyword evidence="8" id="KW-0547">Nucleotide-binding</keyword>
<feature type="compositionally biased region" description="Polar residues" evidence="17">
    <location>
        <begin position="72"/>
        <end position="86"/>
    </location>
</feature>
<dbReference type="CDD" id="cd18024">
    <property type="entry name" value="DEXHc_Mtr4-like"/>
    <property type="match status" value="1"/>
</dbReference>
<evidence type="ECO:0000256" key="10">
    <source>
        <dbReference type="ARBA" id="ARBA00022806"/>
    </source>
</evidence>
<feature type="compositionally biased region" description="Basic and acidic residues" evidence="17">
    <location>
        <begin position="370"/>
        <end position="379"/>
    </location>
</feature>
<evidence type="ECO:0000256" key="17">
    <source>
        <dbReference type="SAM" id="MobiDB-lite"/>
    </source>
</evidence>
<keyword evidence="12" id="KW-0560">Oxidoreductase</keyword>
<dbReference type="CDD" id="cd13154">
    <property type="entry name" value="KOW_Mtr4"/>
    <property type="match status" value="1"/>
</dbReference>
<dbReference type="InterPro" id="IPR020829">
    <property type="entry name" value="GlycerAld_3-P_DH_cat"/>
</dbReference>
<name>A0A9P6RXH2_9FUNG</name>
<dbReference type="CDD" id="cd05214">
    <property type="entry name" value="GAPDH_I_N"/>
    <property type="match status" value="1"/>
</dbReference>
<dbReference type="SMART" id="SM00846">
    <property type="entry name" value="Gp_dh_N"/>
    <property type="match status" value="1"/>
</dbReference>
<dbReference type="GO" id="GO:0006006">
    <property type="term" value="P:glucose metabolic process"/>
    <property type="evidence" value="ECO:0007669"/>
    <property type="project" value="InterPro"/>
</dbReference>
<dbReference type="SUPFAM" id="SSF52540">
    <property type="entry name" value="P-loop containing nucleoside triphosphate hydrolases"/>
    <property type="match status" value="1"/>
</dbReference>
<gene>
    <name evidence="20" type="primary">MTR4</name>
    <name evidence="20" type="ORF">BGZ99_003038</name>
</gene>
<dbReference type="GO" id="GO:0006401">
    <property type="term" value="P:RNA catabolic process"/>
    <property type="evidence" value="ECO:0007669"/>
    <property type="project" value="UniProtKB-ARBA"/>
</dbReference>
<keyword evidence="21" id="KW-1185">Reference proteome</keyword>
<comment type="subunit">
    <text evidence="5">Homotetramer.</text>
</comment>
<dbReference type="GO" id="GO:0006096">
    <property type="term" value="P:glycolytic process"/>
    <property type="evidence" value="ECO:0007669"/>
    <property type="project" value="UniProtKB-KW"/>
</dbReference>
<dbReference type="EC" id="1.2.1.12" evidence="6"/>
<dbReference type="InterPro" id="IPR014001">
    <property type="entry name" value="Helicase_ATP-bd"/>
</dbReference>
<dbReference type="SMART" id="SM00487">
    <property type="entry name" value="DEXDc"/>
    <property type="match status" value="1"/>
</dbReference>
<reference evidence="20" key="1">
    <citation type="journal article" date="2020" name="Fungal Divers.">
        <title>Resolving the Mortierellaceae phylogeny through synthesis of multi-gene phylogenetics and phylogenomics.</title>
        <authorList>
            <person name="Vandepol N."/>
            <person name="Liber J."/>
            <person name="Desiro A."/>
            <person name="Na H."/>
            <person name="Kennedy M."/>
            <person name="Barry K."/>
            <person name="Grigoriev I.V."/>
            <person name="Miller A.N."/>
            <person name="O'Donnell K."/>
            <person name="Stajich J.E."/>
            <person name="Bonito G."/>
        </authorList>
    </citation>
    <scope>NUCLEOTIDE SEQUENCE</scope>
    <source>
        <strain evidence="20">REB-010B</strain>
    </source>
</reference>
<dbReference type="GO" id="GO:0000460">
    <property type="term" value="P:maturation of 5.8S rRNA"/>
    <property type="evidence" value="ECO:0007669"/>
    <property type="project" value="TreeGrafter"/>
</dbReference>
<dbReference type="GO" id="GO:0004365">
    <property type="term" value="F:glyceraldehyde-3-phosphate dehydrogenase (NAD+) (phosphorylating) activity"/>
    <property type="evidence" value="ECO:0007669"/>
    <property type="project" value="UniProtKB-EC"/>
</dbReference>
<dbReference type="InterPro" id="IPR001650">
    <property type="entry name" value="Helicase_C-like"/>
</dbReference>
<dbReference type="Proteomes" id="UP000738325">
    <property type="component" value="Unassembled WGS sequence"/>
</dbReference>
<dbReference type="PROSITE" id="PS00071">
    <property type="entry name" value="GAPDH"/>
    <property type="match status" value="1"/>
</dbReference>
<dbReference type="InterPro" id="IPR025696">
    <property type="entry name" value="Beta-barrel_MTR4"/>
</dbReference>
<comment type="similarity">
    <text evidence="4">Belongs to the helicase family. SKI2 subfamily.</text>
</comment>
<evidence type="ECO:0000256" key="7">
    <source>
        <dbReference type="ARBA" id="ARBA00022552"/>
    </source>
</evidence>
<dbReference type="FunFam" id="2.40.30.300:FF:000001">
    <property type="entry name" value="Mtr4 exosome RNA helicase"/>
    <property type="match status" value="1"/>
</dbReference>
<dbReference type="SMART" id="SM01142">
    <property type="entry name" value="DSHCT"/>
    <property type="match status" value="1"/>
</dbReference>
<dbReference type="InterPro" id="IPR020828">
    <property type="entry name" value="GlycerAld_3-P_DH_NAD(P)-bd"/>
</dbReference>
<dbReference type="InterPro" id="IPR048392">
    <property type="entry name" value="MTR4-like_stalk"/>
</dbReference>
<dbReference type="SMART" id="SM00490">
    <property type="entry name" value="HELICc"/>
    <property type="match status" value="1"/>
</dbReference>
<dbReference type="FunFam" id="3.40.50.300:FF:000141">
    <property type="entry name" value="ATP-dependent RNA helicase DOB1"/>
    <property type="match status" value="1"/>
</dbReference>
<dbReference type="GO" id="GO:0003724">
    <property type="term" value="F:RNA helicase activity"/>
    <property type="evidence" value="ECO:0007669"/>
    <property type="project" value="UniProtKB-ARBA"/>
</dbReference>
<evidence type="ECO:0000259" key="19">
    <source>
        <dbReference type="PROSITE" id="PS51194"/>
    </source>
</evidence>
<dbReference type="NCBIfam" id="TIGR01534">
    <property type="entry name" value="GAPDH-I"/>
    <property type="match status" value="1"/>
</dbReference>
<dbReference type="Pfam" id="PF02800">
    <property type="entry name" value="Gp_dh_C"/>
    <property type="match status" value="1"/>
</dbReference>
<feature type="domain" description="Helicase C-terminal" evidence="19">
    <location>
        <begin position="395"/>
        <end position="599"/>
    </location>
</feature>
<organism evidence="20 21">
    <name type="scientific">Dissophora globulifera</name>
    <dbReference type="NCBI Taxonomy" id="979702"/>
    <lineage>
        <taxon>Eukaryota</taxon>
        <taxon>Fungi</taxon>
        <taxon>Fungi incertae sedis</taxon>
        <taxon>Mucoromycota</taxon>
        <taxon>Mortierellomycotina</taxon>
        <taxon>Mortierellomycetes</taxon>
        <taxon>Mortierellales</taxon>
        <taxon>Mortierellaceae</taxon>
        <taxon>Dissophora</taxon>
    </lineage>
</organism>
<dbReference type="Gene3D" id="3.40.50.300">
    <property type="entry name" value="P-loop containing nucleotide triphosphate hydrolases"/>
    <property type="match status" value="2"/>
</dbReference>
<protein>
    <recommendedName>
        <fullName evidence="6">glyceraldehyde-3-phosphate dehydrogenase (phosphorylating)</fullName>
        <ecNumber evidence="6">1.2.1.12</ecNumber>
    </recommendedName>
</protein>
<dbReference type="PANTHER" id="PTHR12131:SF7">
    <property type="entry name" value="EXOSOME RNA HELICASE MTR4"/>
    <property type="match status" value="1"/>
</dbReference>
<evidence type="ECO:0000256" key="4">
    <source>
        <dbReference type="ARBA" id="ARBA00010140"/>
    </source>
</evidence>
<dbReference type="FunFam" id="3.30.360.10:FF:000001">
    <property type="entry name" value="Glyceraldehyde-3-phosphate dehydrogenase"/>
    <property type="match status" value="1"/>
</dbReference>
<keyword evidence="7" id="KW-0698">rRNA processing</keyword>
<keyword evidence="10 20" id="KW-0347">Helicase</keyword>
<dbReference type="OrthoDB" id="64767at2759"/>
<dbReference type="EMBL" id="JAAAIP010000002">
    <property type="protein sequence ID" value="KAG0330467.1"/>
    <property type="molecule type" value="Genomic_DNA"/>
</dbReference>
<dbReference type="Gene3D" id="3.30.360.10">
    <property type="entry name" value="Dihydrodipicolinate Reductase, domain 2"/>
    <property type="match status" value="1"/>
</dbReference>
<dbReference type="InterPro" id="IPR020830">
    <property type="entry name" value="GlycerAld_3-P_DH_AS"/>
</dbReference>
<dbReference type="PROSITE" id="PS51192">
    <property type="entry name" value="HELICASE_ATP_BIND_1"/>
    <property type="match status" value="1"/>
</dbReference>
<evidence type="ECO:0000313" key="20">
    <source>
        <dbReference type="EMBL" id="KAG0330467.1"/>
    </source>
</evidence>
<dbReference type="Gene3D" id="1.10.3380.30">
    <property type="match status" value="1"/>
</dbReference>
<evidence type="ECO:0000256" key="2">
    <source>
        <dbReference type="ARBA" id="ARBA00004869"/>
    </source>
</evidence>
<dbReference type="GO" id="GO:0003676">
    <property type="term" value="F:nucleic acid binding"/>
    <property type="evidence" value="ECO:0007669"/>
    <property type="project" value="InterPro"/>
</dbReference>
<dbReference type="GO" id="GO:0050661">
    <property type="term" value="F:NADP binding"/>
    <property type="evidence" value="ECO:0007669"/>
    <property type="project" value="InterPro"/>
</dbReference>
<dbReference type="Gene3D" id="2.40.30.300">
    <property type="match status" value="1"/>
</dbReference>
<keyword evidence="13" id="KW-0520">NAD</keyword>
<keyword evidence="11" id="KW-0067">ATP-binding</keyword>
<comment type="subcellular location">
    <subcellularLocation>
        <location evidence="1">Nucleus</location>
    </subcellularLocation>
</comment>
<keyword evidence="15" id="KW-0539">Nucleus</keyword>
<evidence type="ECO:0000256" key="11">
    <source>
        <dbReference type="ARBA" id="ARBA00022840"/>
    </source>
</evidence>
<dbReference type="Pfam" id="PF00271">
    <property type="entry name" value="Helicase_C"/>
    <property type="match status" value="1"/>
</dbReference>
<dbReference type="InterPro" id="IPR027417">
    <property type="entry name" value="P-loop_NTPase"/>
</dbReference>
<dbReference type="InterPro" id="IPR011545">
    <property type="entry name" value="DEAD/DEAH_box_helicase_dom"/>
</dbReference>
<feature type="region of interest" description="Disordered" evidence="17">
    <location>
        <begin position="360"/>
        <end position="390"/>
    </location>
</feature>
<evidence type="ECO:0000259" key="18">
    <source>
        <dbReference type="PROSITE" id="PS51192"/>
    </source>
</evidence>
<evidence type="ECO:0000256" key="5">
    <source>
        <dbReference type="ARBA" id="ARBA00011881"/>
    </source>
</evidence>
<dbReference type="InterPro" id="IPR036291">
    <property type="entry name" value="NAD(P)-bd_dom_sf"/>
</dbReference>
<evidence type="ECO:0000256" key="15">
    <source>
        <dbReference type="ARBA" id="ARBA00023242"/>
    </source>
</evidence>
<dbReference type="InterPro" id="IPR020831">
    <property type="entry name" value="GlycerAld/Erythrose_P_DH"/>
</dbReference>
<comment type="similarity">
    <text evidence="3 16">Belongs to the glyceraldehyde-3-phosphate dehydrogenase family.</text>
</comment>
<evidence type="ECO:0000256" key="8">
    <source>
        <dbReference type="ARBA" id="ARBA00022741"/>
    </source>
</evidence>
<sequence length="1401" mass="155694">MFSGNSDAFDVFDESMAEDFSAYATTDAARPSRKRKDNAHDNNHNEKRHASSISVVDKDLANLADPDDDSMPTITTSSANQPMPTVTDSFEQDLEREVASAAGLMPSAEGANVVLSHQVRHQVALPPNWDYVPISQHIPENPPVRSYPFTLDPFQKLATYSIERGESVLVSAHTSAGKTVVAEFAIATSLRGKQRVIYTSPIKALSNQKYRELLEEFGDVGLMTGDVTINPSASCLVMTTEILRSMLYRGSEVMREVAWVIFDEIHYMRDAERGVVWEETIILLPPKCHYVFLSATIPNAMEFAEWICKNKEQPCHVVYTDFRPTPLQHYLFPQGGEGIHLVVDEKGNFREDNFQKALGALTDSQGPAADDPRSRGGKKDAKKGKKGSSNNGPSDIYKIIKMILLKNYHPVIVFSFSKRECENLALQMSKLDFNDERESDMVNQVFTNAISSLSEDDRTLPQIEQILPLLRRGIGIHHAGLLPILKEVIEILFQEGLVKVLFATETFSIGLNMPAKTVVFTSVRKWDGKETRWVSGGEYIQMSGRAGRRGLDERGIVILMLDEKMEPAVAKGMVKGTTDPLNSAFHLSYNMILNLTRVEGISPEYMLERCFYQFQNNSHIPQLERDLAKLEASKSAITFEDESSMSSYHDIRQQLESLKQDIRDVVNHPTYSLPYMQSGRVVKVKYEDQDFGWGIVVNCTRKMPPTVRGASQPANLEPSYILDVLLYCAANTKIVPGLNGLAPGVKACPPGETGELMTVPVLLSTLEAIATPRVFLLKDLRSSDARHTIHKSLIELQKRFPDGIPLLDPIENMNIRDEGFKKVIRKVEVLEGALNNHPLVKSVKKEELLEEYGRYLEKVNLSNKIKVIKNQIVEANSIAQLDELKCRKRVLRRLGYTSAADVIEMKGRVACEITSGDELLLTEMVFTGAFNDLTVEQTVALLSCFVFQEKTDAVAALRDELATPLRLMQEGARKIAKMSQECKLTLDEEEYVQSFRSELMDVVYAWANGARFSQICKMTDVFEGSIIRAFRRLEELLRQMTSAAKSIGNTELESKFAAGIVCIKRDIIFANSLYLFGRIGRLVLRAALLEKDIEVVAVNDPFIALDYMVYMFKYDSTHGRYKGHVEAINNHLVIDGHKIATYDKRNPDEIPWGQNGAEYVLESTGVFTTVEKASLHLKGGAKKVVISAPSADAPMFVCGVNLDAYKPEYKVVSNASCTTNCLAPLAKIINDNFGITEALMTTVHATTATQKTVDGPSSKDWRGGRGASANIIPSSTGAAKAVGKVIPQLNGKLTGMAFRVPTSDVSVVDLTARLSKPASYDQIKAAIKKASENELKGIVGYTEDDVVSTDFLGDTHSCIFDAKAGIALSDTFVKLVAWYDNEYGYSTRCVQLIKFMASKDK</sequence>
<evidence type="ECO:0000256" key="9">
    <source>
        <dbReference type="ARBA" id="ARBA00022801"/>
    </source>
</evidence>